<dbReference type="EMBL" id="JBANRG010000038">
    <property type="protein sequence ID" value="KAK7448435.1"/>
    <property type="molecule type" value="Genomic_DNA"/>
</dbReference>
<feature type="transmembrane region" description="Helical" evidence="1">
    <location>
        <begin position="214"/>
        <end position="233"/>
    </location>
</feature>
<organism evidence="3 4">
    <name type="scientific">Marasmiellus scandens</name>
    <dbReference type="NCBI Taxonomy" id="2682957"/>
    <lineage>
        <taxon>Eukaryota</taxon>
        <taxon>Fungi</taxon>
        <taxon>Dikarya</taxon>
        <taxon>Basidiomycota</taxon>
        <taxon>Agaricomycotina</taxon>
        <taxon>Agaricomycetes</taxon>
        <taxon>Agaricomycetidae</taxon>
        <taxon>Agaricales</taxon>
        <taxon>Marasmiineae</taxon>
        <taxon>Omphalotaceae</taxon>
        <taxon>Marasmiellus</taxon>
    </lineage>
</organism>
<feature type="transmembrane region" description="Helical" evidence="1">
    <location>
        <begin position="174"/>
        <end position="193"/>
    </location>
</feature>
<evidence type="ECO:0000313" key="4">
    <source>
        <dbReference type="Proteomes" id="UP001498398"/>
    </source>
</evidence>
<keyword evidence="1" id="KW-1133">Transmembrane helix</keyword>
<dbReference type="Pfam" id="PF20151">
    <property type="entry name" value="DUF6533"/>
    <property type="match status" value="1"/>
</dbReference>
<feature type="domain" description="DUF6533" evidence="2">
    <location>
        <begin position="21"/>
        <end position="64"/>
    </location>
</feature>
<dbReference type="InterPro" id="IPR045340">
    <property type="entry name" value="DUF6533"/>
</dbReference>
<reference evidence="3 4" key="1">
    <citation type="submission" date="2024-01" db="EMBL/GenBank/DDBJ databases">
        <title>A draft genome for the cacao thread blight pathogen Marasmiellus scandens.</title>
        <authorList>
            <person name="Baruah I.K."/>
            <person name="Leung J."/>
            <person name="Bukari Y."/>
            <person name="Amoako-Attah I."/>
            <person name="Meinhardt L.W."/>
            <person name="Bailey B.A."/>
            <person name="Cohen S.P."/>
        </authorList>
    </citation>
    <scope>NUCLEOTIDE SEQUENCE [LARGE SCALE GENOMIC DNA]</scope>
    <source>
        <strain evidence="3 4">GH-19</strain>
    </source>
</reference>
<feature type="transmembrane region" description="Helical" evidence="1">
    <location>
        <begin position="124"/>
        <end position="144"/>
    </location>
</feature>
<evidence type="ECO:0000259" key="2">
    <source>
        <dbReference type="Pfam" id="PF20151"/>
    </source>
</evidence>
<feature type="transmembrane region" description="Helical" evidence="1">
    <location>
        <begin position="94"/>
        <end position="112"/>
    </location>
</feature>
<keyword evidence="1" id="KW-0812">Transmembrane</keyword>
<protein>
    <recommendedName>
        <fullName evidence="2">DUF6533 domain-containing protein</fullName>
    </recommendedName>
</protein>
<name>A0ABR1J4X0_9AGAR</name>
<keyword evidence="1" id="KW-0472">Membrane</keyword>
<feature type="transmembrane region" description="Helical" evidence="1">
    <location>
        <begin position="56"/>
        <end position="74"/>
    </location>
</feature>
<accession>A0ABR1J4X0</accession>
<evidence type="ECO:0000313" key="3">
    <source>
        <dbReference type="EMBL" id="KAK7448435.1"/>
    </source>
</evidence>
<evidence type="ECO:0000256" key="1">
    <source>
        <dbReference type="SAM" id="Phobius"/>
    </source>
</evidence>
<keyword evidence="4" id="KW-1185">Reference proteome</keyword>
<proteinExistence type="predicted"/>
<dbReference type="Proteomes" id="UP001498398">
    <property type="component" value="Unassembled WGS sequence"/>
</dbReference>
<comment type="caution">
    <text evidence="3">The sequence shown here is derived from an EMBL/GenBank/DDBJ whole genome shotgun (WGS) entry which is preliminary data.</text>
</comment>
<sequence length="347" mass="39507">MSISNDKYIQLYEANLIPLRVCLVGLTWGLHDYLVTLQDEIRYIWPQRMNIGKFSFLWIRYYTLALLLFDVIQIHTFSIPGVTSDNVCVAMDSIIRVVGAISLWSVEIVMQLRVYALYKCSKRVAIFNAVLFLGSIAGFLWILIHNAQRRRAVIADAIHLPLPGCPSIHSGIEWAQWVPATAYEGVLFIFALYKTLKSTTGRLRRDAPLSLYSLLLRDNLLYFFAITCILVFNNLMVVGITHIPWFSYSPFHAAVGILTTRMLLNIRKASLTELVSSIPMHAKSVQNSSSNSVPMSGIGTWQVAATTSSHYTRRSDHDYRYTQAMEDERVPLTPIEDVQGDNRWILR</sequence>
<gene>
    <name evidence="3" type="ORF">VKT23_013698</name>
</gene>